<proteinExistence type="predicted"/>
<evidence type="ECO:0000313" key="2">
    <source>
        <dbReference type="EMBL" id="KAK3379637.1"/>
    </source>
</evidence>
<reference evidence="2" key="1">
    <citation type="journal article" date="2023" name="Mol. Phylogenet. Evol.">
        <title>Genome-scale phylogeny and comparative genomics of the fungal order Sordariales.</title>
        <authorList>
            <person name="Hensen N."/>
            <person name="Bonometti L."/>
            <person name="Westerberg I."/>
            <person name="Brannstrom I.O."/>
            <person name="Guillou S."/>
            <person name="Cros-Aarteil S."/>
            <person name="Calhoun S."/>
            <person name="Haridas S."/>
            <person name="Kuo A."/>
            <person name="Mondo S."/>
            <person name="Pangilinan J."/>
            <person name="Riley R."/>
            <person name="LaButti K."/>
            <person name="Andreopoulos B."/>
            <person name="Lipzen A."/>
            <person name="Chen C."/>
            <person name="Yan M."/>
            <person name="Daum C."/>
            <person name="Ng V."/>
            <person name="Clum A."/>
            <person name="Steindorff A."/>
            <person name="Ohm R.A."/>
            <person name="Martin F."/>
            <person name="Silar P."/>
            <person name="Natvig D.O."/>
            <person name="Lalanne C."/>
            <person name="Gautier V."/>
            <person name="Ament-Velasquez S.L."/>
            <person name="Kruys A."/>
            <person name="Hutchinson M.I."/>
            <person name="Powell A.J."/>
            <person name="Barry K."/>
            <person name="Miller A.N."/>
            <person name="Grigoriev I.V."/>
            <person name="Debuchy R."/>
            <person name="Gladieux P."/>
            <person name="Hiltunen Thoren M."/>
            <person name="Johannesson H."/>
        </authorList>
    </citation>
    <scope>NUCLEOTIDE SEQUENCE</scope>
    <source>
        <strain evidence="2">CBS 958.72</strain>
    </source>
</reference>
<feature type="coiled-coil region" evidence="1">
    <location>
        <begin position="138"/>
        <end position="179"/>
    </location>
</feature>
<organism evidence="2 3">
    <name type="scientific">Lasiosphaeria ovina</name>
    <dbReference type="NCBI Taxonomy" id="92902"/>
    <lineage>
        <taxon>Eukaryota</taxon>
        <taxon>Fungi</taxon>
        <taxon>Dikarya</taxon>
        <taxon>Ascomycota</taxon>
        <taxon>Pezizomycotina</taxon>
        <taxon>Sordariomycetes</taxon>
        <taxon>Sordariomycetidae</taxon>
        <taxon>Sordariales</taxon>
        <taxon>Lasiosphaeriaceae</taxon>
        <taxon>Lasiosphaeria</taxon>
    </lineage>
</organism>
<dbReference type="EMBL" id="JAULSN010000002">
    <property type="protein sequence ID" value="KAK3379637.1"/>
    <property type="molecule type" value="Genomic_DNA"/>
</dbReference>
<protein>
    <submittedName>
        <fullName evidence="2">Uncharacterized protein</fullName>
    </submittedName>
</protein>
<keyword evidence="1" id="KW-0175">Coiled coil</keyword>
<dbReference type="Proteomes" id="UP001287356">
    <property type="component" value="Unassembled WGS sequence"/>
</dbReference>
<comment type="caution">
    <text evidence="2">The sequence shown here is derived from an EMBL/GenBank/DDBJ whole genome shotgun (WGS) entry which is preliminary data.</text>
</comment>
<keyword evidence="3" id="KW-1185">Reference proteome</keyword>
<sequence length="200" mass="22260">MSLYQYPNPAFLEDLLDQIKIIAQNSHTEWHVYCAIAVAIAVFLTDSGRGISQAIVIPACTWAKWADIPRSEVPDADKTISKAAAVAGAVEELPKKLPAKLETAMTTKLNEVIPLLVAAEVSKFLPQLVKLNEVVTAEADLRIEIEALTQKNAKLQQEKEGLEAAVLDLKEQITKLENQQGRRDGRWKRMVNEMERLSDD</sequence>
<name>A0AAE0NDS5_9PEZI</name>
<gene>
    <name evidence="2" type="ORF">B0T24DRAFT_675400</name>
</gene>
<dbReference type="AlphaFoldDB" id="A0AAE0NDS5"/>
<accession>A0AAE0NDS5</accession>
<evidence type="ECO:0000313" key="3">
    <source>
        <dbReference type="Proteomes" id="UP001287356"/>
    </source>
</evidence>
<reference evidence="2" key="2">
    <citation type="submission" date="2023-06" db="EMBL/GenBank/DDBJ databases">
        <authorList>
            <consortium name="Lawrence Berkeley National Laboratory"/>
            <person name="Haridas S."/>
            <person name="Hensen N."/>
            <person name="Bonometti L."/>
            <person name="Westerberg I."/>
            <person name="Brannstrom I.O."/>
            <person name="Guillou S."/>
            <person name="Cros-Aarteil S."/>
            <person name="Calhoun S."/>
            <person name="Kuo A."/>
            <person name="Mondo S."/>
            <person name="Pangilinan J."/>
            <person name="Riley R."/>
            <person name="Labutti K."/>
            <person name="Andreopoulos B."/>
            <person name="Lipzen A."/>
            <person name="Chen C."/>
            <person name="Yanf M."/>
            <person name="Daum C."/>
            <person name="Ng V."/>
            <person name="Clum A."/>
            <person name="Steindorff A."/>
            <person name="Ohm R."/>
            <person name="Martin F."/>
            <person name="Silar P."/>
            <person name="Natvig D."/>
            <person name="Lalanne C."/>
            <person name="Gautier V."/>
            <person name="Ament-Velasquez S.L."/>
            <person name="Kruys A."/>
            <person name="Hutchinson M.I."/>
            <person name="Powell A.J."/>
            <person name="Barry K."/>
            <person name="Miller A.N."/>
            <person name="Grigoriev I.V."/>
            <person name="Debuchy R."/>
            <person name="Gladieux P."/>
            <person name="Thoren M.H."/>
            <person name="Johannesson H."/>
        </authorList>
    </citation>
    <scope>NUCLEOTIDE SEQUENCE</scope>
    <source>
        <strain evidence="2">CBS 958.72</strain>
    </source>
</reference>
<evidence type="ECO:0000256" key="1">
    <source>
        <dbReference type="SAM" id="Coils"/>
    </source>
</evidence>